<evidence type="ECO:0000313" key="2">
    <source>
        <dbReference type="EMBL" id="REH54153.1"/>
    </source>
</evidence>
<keyword evidence="3" id="KW-1185">Reference proteome</keyword>
<dbReference type="SUPFAM" id="SSF51338">
    <property type="entry name" value="Composite domain of metallo-dependent hydrolases"/>
    <property type="match status" value="1"/>
</dbReference>
<dbReference type="Gene3D" id="3.30.110.90">
    <property type="entry name" value="Amidohydrolase"/>
    <property type="match status" value="1"/>
</dbReference>
<evidence type="ECO:0000313" key="3">
    <source>
        <dbReference type="Proteomes" id="UP000256269"/>
    </source>
</evidence>
<gene>
    <name evidence="2" type="ORF">BCF44_102385</name>
</gene>
<reference evidence="2 3" key="1">
    <citation type="submission" date="2018-08" db="EMBL/GenBank/DDBJ databases">
        <title>Genomic Encyclopedia of Archaeal and Bacterial Type Strains, Phase II (KMG-II): from individual species to whole genera.</title>
        <authorList>
            <person name="Goeker M."/>
        </authorList>
    </citation>
    <scope>NUCLEOTIDE SEQUENCE [LARGE SCALE GENOMIC DNA]</scope>
    <source>
        <strain evidence="2 3">DSM 45791</strain>
    </source>
</reference>
<dbReference type="InterPro" id="IPR051781">
    <property type="entry name" value="Metallo-dep_Hydrolase"/>
</dbReference>
<keyword evidence="2" id="KW-0378">Hydrolase</keyword>
<dbReference type="PANTHER" id="PTHR43135">
    <property type="entry name" value="ALPHA-D-RIBOSE 1-METHYLPHOSPHONATE 5-TRIPHOSPHATE DIPHOSPHATASE"/>
    <property type="match status" value="1"/>
</dbReference>
<dbReference type="PANTHER" id="PTHR43135:SF3">
    <property type="entry name" value="ALPHA-D-RIBOSE 1-METHYLPHOSPHONATE 5-TRIPHOSPHATE DIPHOSPHATASE"/>
    <property type="match status" value="1"/>
</dbReference>
<dbReference type="Gene3D" id="1.20.58.520">
    <property type="entry name" value="Amidohydrolase"/>
    <property type="match status" value="1"/>
</dbReference>
<dbReference type="InterPro" id="IPR032466">
    <property type="entry name" value="Metal_Hydrolase"/>
</dbReference>
<dbReference type="Pfam" id="PF01979">
    <property type="entry name" value="Amidohydro_1"/>
    <property type="match status" value="1"/>
</dbReference>
<dbReference type="InterPro" id="IPR006680">
    <property type="entry name" value="Amidohydro-rel"/>
</dbReference>
<dbReference type="RefSeq" id="WP_246014869.1">
    <property type="nucleotide sequence ID" value="NZ_CP144375.1"/>
</dbReference>
<accession>A0A3E0I5Z5</accession>
<sequence length="389" mass="40213">MSTSDMRFLIREVRLFDGVAARPSANVLVRDGKVLDVAAEAPEGWPVVEGAGRTLLPGLIDSHTHVRPGRLEQAVQFGVTTELDMFADPAQVAELKRKAAANPEMADLRSAGIGATAPGGHPRVGFPDHARISSPSEADQFVADRVAEGSDYLKIVVDNGISRKDVLPSLDSATVAALVKAAHGHGLLAVAHATDQAAAVMALDAGVDGLAHLFVDGPPAADFGVGKAFVIPTLTVLNGLWGDPAGSRALLADPLVRPHLDYESVAVLGHGGYAPAGYRQGPEFAVEALRQVRAQGARVLAGTDASAPTVAHGASLHQELALLVEAGLTPLEALAAATSVPAEVFGLADRGVVEAGRRADLVLVDGDPTVDILATRAIVGVWRGGVRVR</sequence>
<dbReference type="GO" id="GO:0016810">
    <property type="term" value="F:hydrolase activity, acting on carbon-nitrogen (but not peptide) bonds"/>
    <property type="evidence" value="ECO:0007669"/>
    <property type="project" value="InterPro"/>
</dbReference>
<dbReference type="AlphaFoldDB" id="A0A3E0I5Z5"/>
<evidence type="ECO:0000259" key="1">
    <source>
        <dbReference type="Pfam" id="PF01979"/>
    </source>
</evidence>
<dbReference type="InterPro" id="IPR011059">
    <property type="entry name" value="Metal-dep_hydrolase_composite"/>
</dbReference>
<organism evidence="2 3">
    <name type="scientific">Kutzneria buriramensis</name>
    <dbReference type="NCBI Taxonomy" id="1045776"/>
    <lineage>
        <taxon>Bacteria</taxon>
        <taxon>Bacillati</taxon>
        <taxon>Actinomycetota</taxon>
        <taxon>Actinomycetes</taxon>
        <taxon>Pseudonocardiales</taxon>
        <taxon>Pseudonocardiaceae</taxon>
        <taxon>Kutzneria</taxon>
    </lineage>
</organism>
<dbReference type="EMBL" id="QUNO01000002">
    <property type="protein sequence ID" value="REH54153.1"/>
    <property type="molecule type" value="Genomic_DNA"/>
</dbReference>
<comment type="caution">
    <text evidence="2">The sequence shown here is derived from an EMBL/GenBank/DDBJ whole genome shotgun (WGS) entry which is preliminary data.</text>
</comment>
<dbReference type="Proteomes" id="UP000256269">
    <property type="component" value="Unassembled WGS sequence"/>
</dbReference>
<feature type="domain" description="Amidohydrolase-related" evidence="1">
    <location>
        <begin position="54"/>
        <end position="385"/>
    </location>
</feature>
<name>A0A3E0I5Z5_9PSEU</name>
<proteinExistence type="predicted"/>
<protein>
    <submittedName>
        <fullName evidence="2">Imidazolonepropionase-like amidohydrolase</fullName>
    </submittedName>
</protein>
<dbReference type="Gene3D" id="2.30.40.10">
    <property type="entry name" value="Urease, subunit C, domain 1"/>
    <property type="match status" value="1"/>
</dbReference>
<dbReference type="SUPFAM" id="SSF51556">
    <property type="entry name" value="Metallo-dependent hydrolases"/>
    <property type="match status" value="1"/>
</dbReference>
<dbReference type="Gene3D" id="3.40.50.10910">
    <property type="entry name" value="Amidohydrolase"/>
    <property type="match status" value="1"/>
</dbReference>